<evidence type="ECO:0000313" key="1">
    <source>
        <dbReference type="EMBL" id="MBT1073404.1"/>
    </source>
</evidence>
<gene>
    <name evidence="1" type="ORF">KJB30_16550</name>
</gene>
<dbReference type="Proteomes" id="UP000784128">
    <property type="component" value="Unassembled WGS sequence"/>
</dbReference>
<dbReference type="RefSeq" id="WP_214301412.1">
    <property type="nucleotide sequence ID" value="NZ_JAHDYS010000021.1"/>
</dbReference>
<dbReference type="Gene3D" id="3.40.50.450">
    <property type="match status" value="1"/>
</dbReference>
<dbReference type="SUPFAM" id="SSF52309">
    <property type="entry name" value="N-(deoxy)ribosyltransferase-like"/>
    <property type="match status" value="1"/>
</dbReference>
<name>A0ABS5UCM8_9BACT</name>
<evidence type="ECO:0000313" key="2">
    <source>
        <dbReference type="Proteomes" id="UP000784128"/>
    </source>
</evidence>
<protein>
    <submittedName>
        <fullName evidence="1">Nucleoside 2-deoxyribosyltransferase</fullName>
    </submittedName>
</protein>
<proteinExistence type="predicted"/>
<dbReference type="InterPro" id="IPR007710">
    <property type="entry name" value="Nucleoside_deoxyribTrfase"/>
</dbReference>
<organism evidence="1 2">
    <name type="scientific">Pelotalea chapellei</name>
    <dbReference type="NCBI Taxonomy" id="44671"/>
    <lineage>
        <taxon>Bacteria</taxon>
        <taxon>Pseudomonadati</taxon>
        <taxon>Thermodesulfobacteriota</taxon>
        <taxon>Desulfuromonadia</taxon>
        <taxon>Geobacterales</taxon>
        <taxon>Geobacteraceae</taxon>
        <taxon>Pelotalea</taxon>
    </lineage>
</organism>
<sequence length="165" mass="18192">MNSKKIYLASPLGFTSEGETYRTRIRVQLMEVGFVVLDPWESGAQFEQETKDIFAVDSTLARQAALNKLALKIGRSNIAMIDQADHVLAVLDGTEPDSGTVSELGYAVGRGKRVYGLRTDVRESGDFPGMPINLQVLTFIITSGGCLFRRIQDMTRNQFNGENIG</sequence>
<dbReference type="EMBL" id="JAHDYS010000021">
    <property type="protein sequence ID" value="MBT1073404.1"/>
    <property type="molecule type" value="Genomic_DNA"/>
</dbReference>
<dbReference type="Pfam" id="PF05014">
    <property type="entry name" value="Nuc_deoxyrib_tr"/>
    <property type="match status" value="1"/>
</dbReference>
<reference evidence="1 2" key="1">
    <citation type="submission" date="2021-05" db="EMBL/GenBank/DDBJ databases">
        <title>The draft genome of Geobacter chapellei DSM 13688.</title>
        <authorList>
            <person name="Xu Z."/>
            <person name="Masuda Y."/>
            <person name="Itoh H."/>
            <person name="Senoo K."/>
        </authorList>
    </citation>
    <scope>NUCLEOTIDE SEQUENCE [LARGE SCALE GENOMIC DNA]</scope>
    <source>
        <strain evidence="1 2">DSM 13688</strain>
    </source>
</reference>
<comment type="caution">
    <text evidence="1">The sequence shown here is derived from an EMBL/GenBank/DDBJ whole genome shotgun (WGS) entry which is preliminary data.</text>
</comment>
<keyword evidence="2" id="KW-1185">Reference proteome</keyword>
<dbReference type="PANTHER" id="PTHR15364:SF0">
    <property type="entry name" value="2'-DEOXYNUCLEOSIDE 5'-PHOSPHATE N-HYDROLASE 1"/>
    <property type="match status" value="1"/>
</dbReference>
<dbReference type="PANTHER" id="PTHR15364">
    <property type="entry name" value="2'-DEOXYNUCLEOSIDE 5'-PHOSPHATE N-HYDROLASE 1"/>
    <property type="match status" value="1"/>
</dbReference>
<dbReference type="InterPro" id="IPR051239">
    <property type="entry name" value="2'-dNMP_N-hydrolase"/>
</dbReference>
<accession>A0ABS5UCM8</accession>